<dbReference type="Proteomes" id="UP000319986">
    <property type="component" value="Unassembled WGS sequence"/>
</dbReference>
<evidence type="ECO:0000313" key="2">
    <source>
        <dbReference type="Proteomes" id="UP000319986"/>
    </source>
</evidence>
<protein>
    <submittedName>
        <fullName evidence="1">Uncharacterized protein</fullName>
    </submittedName>
</protein>
<organism evidence="1 2">
    <name type="scientific">Corynebacterium variabile</name>
    <dbReference type="NCBI Taxonomy" id="1727"/>
    <lineage>
        <taxon>Bacteria</taxon>
        <taxon>Bacillati</taxon>
        <taxon>Actinomycetota</taxon>
        <taxon>Actinomycetes</taxon>
        <taxon>Mycobacteriales</taxon>
        <taxon>Corynebacteriaceae</taxon>
        <taxon>Corynebacterium</taxon>
    </lineage>
</organism>
<dbReference type="AlphaFoldDB" id="A0A4Y4C8F1"/>
<name>A0A4Y4C8F1_9CORY</name>
<gene>
    <name evidence="1" type="ORF">CVA01_27570</name>
</gene>
<comment type="caution">
    <text evidence="1">The sequence shown here is derived from an EMBL/GenBank/DDBJ whole genome shotgun (WGS) entry which is preliminary data.</text>
</comment>
<sequence>MLEKFHYHSAATNADITIPWIRDALTAGWLRRNRDKSQEELGWEMLEKVADETTLEQIDNLPMGEFQDFMLAWQTGPEGDTSVGESSAS</sequence>
<dbReference type="EMBL" id="BJNT01000026">
    <property type="protein sequence ID" value="GEC87443.1"/>
    <property type="molecule type" value="Genomic_DNA"/>
</dbReference>
<accession>A0A4Y4C8F1</accession>
<reference evidence="1 2" key="1">
    <citation type="submission" date="2019-06" db="EMBL/GenBank/DDBJ databases">
        <title>Whole genome shotgun sequence of Corynebacterium variabile NBRC 15286.</title>
        <authorList>
            <person name="Hosoyama A."/>
            <person name="Uohara A."/>
            <person name="Ohji S."/>
            <person name="Ichikawa N."/>
        </authorList>
    </citation>
    <scope>NUCLEOTIDE SEQUENCE [LARGE SCALE GENOMIC DNA]</scope>
    <source>
        <strain evidence="1 2">NBRC 15286</strain>
    </source>
</reference>
<dbReference type="RefSeq" id="WP_141331468.1">
    <property type="nucleotide sequence ID" value="NZ_BJNT01000026.1"/>
</dbReference>
<evidence type="ECO:0000313" key="1">
    <source>
        <dbReference type="EMBL" id="GEC87443.1"/>
    </source>
</evidence>
<proteinExistence type="predicted"/>
<dbReference type="GeneID" id="82888829"/>